<dbReference type="AlphaFoldDB" id="C7MP27"/>
<dbReference type="PANTHER" id="PTHR43799">
    <property type="entry name" value="AMINOTRANSFERASE, PUTATIVE-RELATED"/>
    <property type="match status" value="1"/>
</dbReference>
<proteinExistence type="predicted"/>
<evidence type="ECO:0000313" key="2">
    <source>
        <dbReference type="Proteomes" id="UP000000954"/>
    </source>
</evidence>
<dbReference type="InterPro" id="IPR015421">
    <property type="entry name" value="PyrdxlP-dep_Trfase_major"/>
</dbReference>
<dbReference type="PANTHER" id="PTHR43799:SF1">
    <property type="entry name" value="ASPARTATE AMINOTRANSFERASE"/>
    <property type="match status" value="1"/>
</dbReference>
<dbReference type="Pfam" id="PF12897">
    <property type="entry name" value="Asp_aminotransf"/>
    <property type="match status" value="1"/>
</dbReference>
<sequence>MPYTDMTDVALQNALVTQQSRLQAFTQRELSLNMARGKPSSAQLDLSLALLDTLSSTSDYYAEDGTDCRNYGVLYGLPEARRLMATLLDDDPEHVLVGGNSSLSIMYDLLAEFWLFGTLGSAPWNTLPKVKWLCPVPGYDRHFAITESFGMEMIPVPLSDDGPDMDLVETLVSDDDTIKGIWCVPTYSNPSGITYSDDTVRRLAAMKCAAEDFRILWDNAYCVHHLFDETDTQEHVLDIARTCLQAGNPHRACKFASTSKITFPGAGIAAMAASEQVLAEVASHMGVRTIGYDKLNQLRHVRFLQDAHGIATHMSKHAALIRPKFELVWSMLENGLKDTDCTWTKPRGGYFILFQGPQGTAHRIVELAASAGVKLTAAGAPFPLGIDPNDAFIRLAPTLPTEDELKSALEVFICCAQIACIEAELAQRA</sequence>
<dbReference type="Gene3D" id="3.90.1150.10">
    <property type="entry name" value="Aspartate Aminotransferase, domain 1"/>
    <property type="match status" value="1"/>
</dbReference>
<dbReference type="CDD" id="cd00609">
    <property type="entry name" value="AAT_like"/>
    <property type="match status" value="1"/>
</dbReference>
<dbReference type="KEGG" id="ccu:Ccur_09760"/>
<accession>C7MP27</accession>
<dbReference type="InterPro" id="IPR015422">
    <property type="entry name" value="PyrdxlP-dep_Trfase_small"/>
</dbReference>
<dbReference type="Proteomes" id="UP000000954">
    <property type="component" value="Chromosome"/>
</dbReference>
<dbReference type="RefSeq" id="WP_012803353.1">
    <property type="nucleotide sequence ID" value="NC_013170.1"/>
</dbReference>
<keyword evidence="2" id="KW-1185">Reference proteome</keyword>
<gene>
    <name evidence="1" type="ordered locus">Ccur_09760</name>
</gene>
<dbReference type="InterPro" id="IPR015424">
    <property type="entry name" value="PyrdxlP-dep_Trfase"/>
</dbReference>
<name>C7MP27_CRYCD</name>
<reference evidence="1 2" key="1">
    <citation type="journal article" date="2009" name="Stand. Genomic Sci.">
        <title>Complete genome sequence of Cryptobacterium curtum type strain (12-3).</title>
        <authorList>
            <person name="Mavrommatis K."/>
            <person name="Pukall R."/>
            <person name="Rohde C."/>
            <person name="Chen F."/>
            <person name="Sims D."/>
            <person name="Brettin T."/>
            <person name="Kuske C."/>
            <person name="Detter J.C."/>
            <person name="Han C."/>
            <person name="Lapidus A."/>
            <person name="Copeland A."/>
            <person name="Glavina Del Rio T."/>
            <person name="Nolan M."/>
            <person name="Lucas S."/>
            <person name="Tice H."/>
            <person name="Cheng J.F."/>
            <person name="Bruce D."/>
            <person name="Goodwin L."/>
            <person name="Pitluck S."/>
            <person name="Ovchinnikova G."/>
            <person name="Pati A."/>
            <person name="Ivanova N."/>
            <person name="Chen A."/>
            <person name="Palaniappan K."/>
            <person name="Chain P."/>
            <person name="D'haeseleer P."/>
            <person name="Goker M."/>
            <person name="Bristow J."/>
            <person name="Eisen J.A."/>
            <person name="Markowitz V."/>
            <person name="Hugenholtz P."/>
            <person name="Rohde M."/>
            <person name="Klenk H.P."/>
            <person name="Kyrpides N.C."/>
        </authorList>
    </citation>
    <scope>NUCLEOTIDE SEQUENCE [LARGE SCALE GENOMIC DNA]</scope>
    <source>
        <strain evidence="2">ATCC 700683 / DSM 15641 / 12-3</strain>
    </source>
</reference>
<dbReference type="SUPFAM" id="SSF53383">
    <property type="entry name" value="PLP-dependent transferases"/>
    <property type="match status" value="1"/>
</dbReference>
<evidence type="ECO:0000313" key="1">
    <source>
        <dbReference type="EMBL" id="ACU94667.1"/>
    </source>
</evidence>
<dbReference type="Gene3D" id="3.40.640.10">
    <property type="entry name" value="Type I PLP-dependent aspartate aminotransferase-like (Major domain)"/>
    <property type="match status" value="1"/>
</dbReference>
<protein>
    <submittedName>
        <fullName evidence="1">Transcriptional regulator</fullName>
    </submittedName>
</protein>
<dbReference type="eggNOG" id="COG1167">
    <property type="taxonomic scope" value="Bacteria"/>
</dbReference>
<dbReference type="InterPro" id="IPR024551">
    <property type="entry name" value="AspAT_Ic"/>
</dbReference>
<dbReference type="OrthoDB" id="199743at2"/>
<dbReference type="GO" id="GO:0004069">
    <property type="term" value="F:L-aspartate:2-oxoglutarate aminotransferase activity"/>
    <property type="evidence" value="ECO:0007669"/>
    <property type="project" value="InterPro"/>
</dbReference>
<dbReference type="EMBL" id="CP001682">
    <property type="protein sequence ID" value="ACU94667.1"/>
    <property type="molecule type" value="Genomic_DNA"/>
</dbReference>
<dbReference type="HOGENOM" id="CLU_635914_0_0_11"/>
<organism evidence="1 2">
    <name type="scientific">Cryptobacterium curtum (strain ATCC 700683 / DSM 15641 / CCUG 43107 / 12-3)</name>
    <dbReference type="NCBI Taxonomy" id="469378"/>
    <lineage>
        <taxon>Bacteria</taxon>
        <taxon>Bacillati</taxon>
        <taxon>Actinomycetota</taxon>
        <taxon>Coriobacteriia</taxon>
        <taxon>Eggerthellales</taxon>
        <taxon>Eggerthellaceae</taxon>
        <taxon>Cryptobacterium</taxon>
    </lineage>
</organism>